<evidence type="ECO:0000313" key="2">
    <source>
        <dbReference type="EMBL" id="ACS80802.1"/>
    </source>
</evidence>
<dbReference type="KEGG" id="dsa:Desal_2749"/>
<organism evidence="2 3">
    <name type="scientific">Maridesulfovibrio salexigens (strain ATCC 14822 / DSM 2638 / NCIMB 8403 / VKM B-1763)</name>
    <name type="common">Desulfovibrio salexigens</name>
    <dbReference type="NCBI Taxonomy" id="526222"/>
    <lineage>
        <taxon>Bacteria</taxon>
        <taxon>Pseudomonadati</taxon>
        <taxon>Thermodesulfobacteriota</taxon>
        <taxon>Desulfovibrionia</taxon>
        <taxon>Desulfovibrionales</taxon>
        <taxon>Desulfovibrionaceae</taxon>
        <taxon>Maridesulfovibrio</taxon>
    </lineage>
</organism>
<feature type="transmembrane region" description="Helical" evidence="1">
    <location>
        <begin position="104"/>
        <end position="137"/>
    </location>
</feature>
<keyword evidence="3" id="KW-1185">Reference proteome</keyword>
<proteinExistence type="predicted"/>
<dbReference type="AlphaFoldDB" id="C6BZG5"/>
<evidence type="ECO:0000313" key="3">
    <source>
        <dbReference type="Proteomes" id="UP000002601"/>
    </source>
</evidence>
<keyword evidence="1" id="KW-0472">Membrane</keyword>
<keyword evidence="1" id="KW-0812">Transmembrane</keyword>
<dbReference type="eggNOG" id="ENOG5033TJX">
    <property type="taxonomic scope" value="Bacteria"/>
</dbReference>
<feature type="transmembrane region" description="Helical" evidence="1">
    <location>
        <begin position="149"/>
        <end position="167"/>
    </location>
</feature>
<dbReference type="HOGENOM" id="CLU_760173_0_0_7"/>
<dbReference type="OrthoDB" id="5445784at2"/>
<dbReference type="EMBL" id="CP001649">
    <property type="protein sequence ID" value="ACS80802.1"/>
    <property type="molecule type" value="Genomic_DNA"/>
</dbReference>
<evidence type="ECO:0000256" key="1">
    <source>
        <dbReference type="SAM" id="Phobius"/>
    </source>
</evidence>
<feature type="transmembrane region" description="Helical" evidence="1">
    <location>
        <begin position="49"/>
        <end position="66"/>
    </location>
</feature>
<gene>
    <name evidence="2" type="ordered locus">Desal_2749</name>
</gene>
<reference evidence="2 3" key="1">
    <citation type="submission" date="2009-06" db="EMBL/GenBank/DDBJ databases">
        <title>Complete sequence of Desulfovibrio salexigens DSM 2638.</title>
        <authorList>
            <consortium name="US DOE Joint Genome Institute"/>
            <person name="Lucas S."/>
            <person name="Copeland A."/>
            <person name="Lapidus A."/>
            <person name="Glavina del Rio T."/>
            <person name="Tice H."/>
            <person name="Bruce D."/>
            <person name="Goodwin L."/>
            <person name="Pitluck S."/>
            <person name="Munk A.C."/>
            <person name="Brettin T."/>
            <person name="Detter J.C."/>
            <person name="Han C."/>
            <person name="Tapia R."/>
            <person name="Larimer F."/>
            <person name="Land M."/>
            <person name="Hauser L."/>
            <person name="Kyrpides N."/>
            <person name="Anderson I."/>
            <person name="Wall J.D."/>
            <person name="Arkin A.P."/>
            <person name="Dehal P."/>
            <person name="Chivian D."/>
            <person name="Giles B."/>
            <person name="Hazen T.C."/>
        </authorList>
    </citation>
    <scope>NUCLEOTIDE SEQUENCE [LARGE SCALE GENOMIC DNA]</scope>
    <source>
        <strain evidence="3">ATCC 14822 / DSM 2638 / NCIMB 8403 / VKM B-1763</strain>
    </source>
</reference>
<feature type="transmembrane region" description="Helical" evidence="1">
    <location>
        <begin position="78"/>
        <end position="98"/>
    </location>
</feature>
<accession>C6BZG5</accession>
<sequence length="368" mass="40261">MHKIISEFYRIFIRPVDPGLFMTKYAAKSICACLVALLLAYLVGMSTKFLQWSVYGSMVVVVFRAGSTLAKRKAVARCLALAVMCLVPVSTVVGNYSLLLEVYLFALAFAVFFAPVLGVAAATAAIGTLIVNLLALTSPDTFLVGMERSGAVLFGATVSYLFIFYLWPMKPEKVLTRAGAVALTDIGDYFRAVASSTGSKDDLKEIAEIHERSVESVRRYRRFMEAINVDPVKELGSYEGPSALYALLVRMIEAVVGLSNSRQFAEHSPVFKDMRFKFSDIAGRSSVAFDVLAANLSTGRGEVDLRGIDEGIADLESELLRLGAYKRDDGLRNEFLEAWGAIYGLRNLSMEFAEMSKLCCKGGACSVR</sequence>
<dbReference type="Proteomes" id="UP000002601">
    <property type="component" value="Chromosome"/>
</dbReference>
<protein>
    <submittedName>
        <fullName evidence="2">Uncharacterized protein</fullName>
    </submittedName>
</protein>
<feature type="transmembrane region" description="Helical" evidence="1">
    <location>
        <begin position="21"/>
        <end position="43"/>
    </location>
</feature>
<name>C6BZG5_MARSD</name>
<keyword evidence="1" id="KW-1133">Transmembrane helix</keyword>
<dbReference type="RefSeq" id="WP_015852618.1">
    <property type="nucleotide sequence ID" value="NC_012881.1"/>
</dbReference>